<evidence type="ECO:0000256" key="1">
    <source>
        <dbReference type="SAM" id="Phobius"/>
    </source>
</evidence>
<proteinExistence type="predicted"/>
<keyword evidence="1" id="KW-1133">Transmembrane helix</keyword>
<dbReference type="OrthoDB" id="2974362at2"/>
<dbReference type="AlphaFoldDB" id="A0A081P0V0"/>
<dbReference type="InterPro" id="IPR036249">
    <property type="entry name" value="Thioredoxin-like_sf"/>
</dbReference>
<dbReference type="RefSeq" id="WP_036685388.1">
    <property type="nucleotide sequence ID" value="NZ_FYEP01000009.1"/>
</dbReference>
<dbReference type="InterPro" id="IPR013766">
    <property type="entry name" value="Thioredoxin_domain"/>
</dbReference>
<dbReference type="EMBL" id="JNVM01000016">
    <property type="protein sequence ID" value="KEQ24323.1"/>
    <property type="molecule type" value="Genomic_DNA"/>
</dbReference>
<feature type="domain" description="Thioredoxin" evidence="2">
    <location>
        <begin position="49"/>
        <end position="178"/>
    </location>
</feature>
<comment type="caution">
    <text evidence="3">The sequence shown here is derived from an EMBL/GenBank/DDBJ whole genome shotgun (WGS) entry which is preliminary data.</text>
</comment>
<keyword evidence="1" id="KW-0812">Transmembrane</keyword>
<gene>
    <name evidence="3" type="ORF">ET33_08515</name>
</gene>
<dbReference type="SUPFAM" id="SSF52833">
    <property type="entry name" value="Thioredoxin-like"/>
    <property type="match status" value="1"/>
</dbReference>
<keyword evidence="4" id="KW-1185">Reference proteome</keyword>
<dbReference type="PROSITE" id="PS51352">
    <property type="entry name" value="THIOREDOXIN_2"/>
    <property type="match status" value="1"/>
</dbReference>
<dbReference type="eggNOG" id="COG0526">
    <property type="taxonomic scope" value="Bacteria"/>
</dbReference>
<dbReference type="InterPro" id="IPR012336">
    <property type="entry name" value="Thioredoxin-like_fold"/>
</dbReference>
<organism evidence="3 4">
    <name type="scientific">Paenibacillus tyrfis</name>
    <dbReference type="NCBI Taxonomy" id="1501230"/>
    <lineage>
        <taxon>Bacteria</taxon>
        <taxon>Bacillati</taxon>
        <taxon>Bacillota</taxon>
        <taxon>Bacilli</taxon>
        <taxon>Bacillales</taxon>
        <taxon>Paenibacillaceae</taxon>
        <taxon>Paenibacillus</taxon>
    </lineage>
</organism>
<protein>
    <recommendedName>
        <fullName evidence="2">Thioredoxin domain-containing protein</fullName>
    </recommendedName>
</protein>
<keyword evidence="1" id="KW-0472">Membrane</keyword>
<dbReference type="Proteomes" id="UP000028123">
    <property type="component" value="Unassembled WGS sequence"/>
</dbReference>
<evidence type="ECO:0000313" key="3">
    <source>
        <dbReference type="EMBL" id="KEQ24323.1"/>
    </source>
</evidence>
<feature type="transmembrane region" description="Helical" evidence="1">
    <location>
        <begin position="6"/>
        <end position="31"/>
    </location>
</feature>
<dbReference type="Gene3D" id="3.40.30.10">
    <property type="entry name" value="Glutaredoxin"/>
    <property type="match status" value="1"/>
</dbReference>
<dbReference type="Pfam" id="PF13098">
    <property type="entry name" value="Thioredoxin_2"/>
    <property type="match status" value="1"/>
</dbReference>
<evidence type="ECO:0000313" key="4">
    <source>
        <dbReference type="Proteomes" id="UP000028123"/>
    </source>
</evidence>
<reference evidence="3 4" key="1">
    <citation type="submission" date="2014-06" db="EMBL/GenBank/DDBJ databases">
        <title>Draft genome sequence of Paenibacillus sp. MSt1.</title>
        <authorList>
            <person name="Aw Y.K."/>
            <person name="Ong K.S."/>
            <person name="Gan H.M."/>
            <person name="Lee S.M."/>
        </authorList>
    </citation>
    <scope>NUCLEOTIDE SEQUENCE [LARGE SCALE GENOMIC DNA]</scope>
    <source>
        <strain evidence="3 4">MSt1</strain>
    </source>
</reference>
<accession>A0A081P0V0</accession>
<evidence type="ECO:0000259" key="2">
    <source>
        <dbReference type="PROSITE" id="PS51352"/>
    </source>
</evidence>
<sequence>MENFMYWSIIALWVFVLLQFIVIFMLTKLVAQFLNKLQIKETSDSKRELQAGDKAPLFTYLGADGDSIEFPRRDTAPTLALFTAEGCPFCTKVLDELSDMQERYPMIRIVVFTTVDEKELDIHHNDTVEYAHTKDAFTLYEIKEVPAVVLIDTEGMIAVKAAIASYKHLRKMVDEYFSGERSQTIAMQQKTLDTGNV</sequence>
<name>A0A081P0V0_9BACL</name>